<protein>
    <submittedName>
        <fullName evidence="3">Reverse transcriptase-rnase h-integrase</fullName>
    </submittedName>
</protein>
<gene>
    <name evidence="3" type="ORF">CSUI_008010</name>
</gene>
<evidence type="ECO:0000313" key="4">
    <source>
        <dbReference type="Proteomes" id="UP000221165"/>
    </source>
</evidence>
<name>A0A2C6KKT2_9APIC</name>
<evidence type="ECO:0000256" key="1">
    <source>
        <dbReference type="SAM" id="MobiDB-lite"/>
    </source>
</evidence>
<dbReference type="AlphaFoldDB" id="A0A2C6KKT2"/>
<keyword evidence="3" id="KW-0548">Nucleotidyltransferase</keyword>
<keyword evidence="3" id="KW-0808">Transferase</keyword>
<evidence type="ECO:0000259" key="2">
    <source>
        <dbReference type="Pfam" id="PF24626"/>
    </source>
</evidence>
<dbReference type="Pfam" id="PF24626">
    <property type="entry name" value="SH3_Tf2-1"/>
    <property type="match status" value="1"/>
</dbReference>
<dbReference type="RefSeq" id="XP_067919876.1">
    <property type="nucleotide sequence ID" value="XM_068068150.1"/>
</dbReference>
<accession>A0A2C6KKT2</accession>
<dbReference type="InterPro" id="IPR056924">
    <property type="entry name" value="SH3_Tf2-1"/>
</dbReference>
<dbReference type="OrthoDB" id="1430630at2759"/>
<proteinExistence type="predicted"/>
<dbReference type="GeneID" id="94431361"/>
<sequence>MRFRLPSRPVSSWGYQFHWRSVSFPSKHRSSYECQAATDKGAGIPEVRDRRRRSVNYQAGQRVWLKSAHLSLREYAKPLRSENVGFFTIEEMVDDNASRLQLPAWWLIHPVLHVSLMRPATEEPGHLTREQRVQQPLGENEYEVESITGHSLARVGNKVQREFLIQELDGVASWILEPDLANAKESIRSYFWRLHRNQKNSEATEESLRPHRGNRSRWHRQRNRPVETEFRHAAEVETPPNPPPECSQAHQARGERSRDSSAAARTGRTPPHIFG</sequence>
<dbReference type="GO" id="GO:0003964">
    <property type="term" value="F:RNA-directed DNA polymerase activity"/>
    <property type="evidence" value="ECO:0007669"/>
    <property type="project" value="UniProtKB-KW"/>
</dbReference>
<feature type="domain" description="Tf2-1-like SH3-like" evidence="2">
    <location>
        <begin position="60"/>
        <end position="119"/>
    </location>
</feature>
<dbReference type="VEuPathDB" id="ToxoDB:CSUI_008010"/>
<feature type="region of interest" description="Disordered" evidence="1">
    <location>
        <begin position="199"/>
        <end position="275"/>
    </location>
</feature>
<keyword evidence="4" id="KW-1185">Reference proteome</keyword>
<dbReference type="Proteomes" id="UP000221165">
    <property type="component" value="Unassembled WGS sequence"/>
</dbReference>
<comment type="caution">
    <text evidence="3">The sequence shown here is derived from an EMBL/GenBank/DDBJ whole genome shotgun (WGS) entry which is preliminary data.</text>
</comment>
<reference evidence="3 4" key="1">
    <citation type="journal article" date="2017" name="Int. J. Parasitol.">
        <title>The genome of the protozoan parasite Cystoisospora suis and a reverse vaccinology approach to identify vaccine candidates.</title>
        <authorList>
            <person name="Palmieri N."/>
            <person name="Shrestha A."/>
            <person name="Ruttkowski B."/>
            <person name="Beck T."/>
            <person name="Vogl C."/>
            <person name="Tomley F."/>
            <person name="Blake D.P."/>
            <person name="Joachim A."/>
        </authorList>
    </citation>
    <scope>NUCLEOTIDE SEQUENCE [LARGE SCALE GENOMIC DNA]</scope>
    <source>
        <strain evidence="3 4">Wien I</strain>
    </source>
</reference>
<organism evidence="3 4">
    <name type="scientific">Cystoisospora suis</name>
    <dbReference type="NCBI Taxonomy" id="483139"/>
    <lineage>
        <taxon>Eukaryota</taxon>
        <taxon>Sar</taxon>
        <taxon>Alveolata</taxon>
        <taxon>Apicomplexa</taxon>
        <taxon>Conoidasida</taxon>
        <taxon>Coccidia</taxon>
        <taxon>Eucoccidiorida</taxon>
        <taxon>Eimeriorina</taxon>
        <taxon>Sarcocystidae</taxon>
        <taxon>Cystoisospora</taxon>
    </lineage>
</organism>
<dbReference type="EMBL" id="MIGC01004366">
    <property type="protein sequence ID" value="PHJ18167.1"/>
    <property type="molecule type" value="Genomic_DNA"/>
</dbReference>
<feature type="compositionally biased region" description="Basic and acidic residues" evidence="1">
    <location>
        <begin position="224"/>
        <end position="235"/>
    </location>
</feature>
<keyword evidence="3" id="KW-0695">RNA-directed DNA polymerase</keyword>
<evidence type="ECO:0000313" key="3">
    <source>
        <dbReference type="EMBL" id="PHJ18167.1"/>
    </source>
</evidence>
<feature type="compositionally biased region" description="Basic residues" evidence="1">
    <location>
        <begin position="210"/>
        <end position="223"/>
    </location>
</feature>